<dbReference type="GO" id="GO:0047761">
    <property type="term" value="F:butyrate kinase activity"/>
    <property type="evidence" value="ECO:0007669"/>
    <property type="project" value="UniProtKB-EC"/>
</dbReference>
<evidence type="ECO:0000256" key="6">
    <source>
        <dbReference type="ARBA" id="ARBA00022840"/>
    </source>
</evidence>
<evidence type="ECO:0000256" key="2">
    <source>
        <dbReference type="ARBA" id="ARBA00022490"/>
    </source>
</evidence>
<dbReference type="NCBIfam" id="TIGR02707">
    <property type="entry name" value="butyr_kinase"/>
    <property type="match status" value="1"/>
</dbReference>
<evidence type="ECO:0000256" key="4">
    <source>
        <dbReference type="ARBA" id="ARBA00022741"/>
    </source>
</evidence>
<comment type="catalytic activity">
    <reaction evidence="7">
        <text>butanoate + ATP = butanoyl phosphate + ADP</text>
        <dbReference type="Rhea" id="RHEA:13585"/>
        <dbReference type="ChEBI" id="CHEBI:17968"/>
        <dbReference type="ChEBI" id="CHEBI:30616"/>
        <dbReference type="ChEBI" id="CHEBI:58079"/>
        <dbReference type="ChEBI" id="CHEBI:456216"/>
        <dbReference type="EC" id="2.7.2.7"/>
    </reaction>
</comment>
<dbReference type="GO" id="GO:0005524">
    <property type="term" value="F:ATP binding"/>
    <property type="evidence" value="ECO:0007669"/>
    <property type="project" value="UniProtKB-KW"/>
</dbReference>
<keyword evidence="4" id="KW-0547">Nucleotide-binding</keyword>
<dbReference type="GO" id="GO:0008776">
    <property type="term" value="F:acetate kinase activity"/>
    <property type="evidence" value="ECO:0007669"/>
    <property type="project" value="TreeGrafter"/>
</dbReference>
<protein>
    <submittedName>
        <fullName evidence="8">Butyrate kinase 2</fullName>
        <ecNumber evidence="8">2.7.2.7</ecNumber>
    </submittedName>
</protein>
<dbReference type="PRINTS" id="PR00471">
    <property type="entry name" value="ACETATEKNASE"/>
</dbReference>
<name>A0A644XUP0_9ZZZZ</name>
<dbReference type="Gene3D" id="3.30.420.40">
    <property type="match status" value="2"/>
</dbReference>
<dbReference type="EC" id="2.7.2.7" evidence="8"/>
<evidence type="ECO:0000256" key="7">
    <source>
        <dbReference type="ARBA" id="ARBA00048596"/>
    </source>
</evidence>
<dbReference type="InterPro" id="IPR043129">
    <property type="entry name" value="ATPase_NBD"/>
</dbReference>
<keyword evidence="3 8" id="KW-0808">Transferase</keyword>
<dbReference type="PANTHER" id="PTHR21060:SF3">
    <property type="entry name" value="BUTYRATE KINASE 2-RELATED"/>
    <property type="match status" value="1"/>
</dbReference>
<evidence type="ECO:0000256" key="5">
    <source>
        <dbReference type="ARBA" id="ARBA00022777"/>
    </source>
</evidence>
<keyword evidence="6" id="KW-0067">ATP-binding</keyword>
<sequence length="360" mass="40158">MKILIINPGSTTTKLAVYDNQETIFETKIDHAQDQEFQKKFSRPGSVLDQIEDRYQAIENLLQQNNIDQLDAVVGRGGMLPPIPSGTYQINNKMLDDLKNRPQANHASNLGAPLALKVAQKFNITNKAFIVDPVTTDEIEPKKKITGVAEIKRYAGWHALNQKAIAREYAKSIGKKYEDLNLIVAHFGGGSSFGAHKKGKTINVINAIPGEGPFTPERSGYLPSQQLVELCFSNKFTKEEILHKILGGGGLFSLLNTKDVYYLNVNYNSLDKNTKDIVDEMITGFARYICHIIPDFEGEPIDQIILTGGIAQWKLLTDRITQYLKQINIGVTVIPGEKELEALRDGTLRVLNGEEKAKEY</sequence>
<keyword evidence="2" id="KW-0963">Cytoplasm</keyword>
<evidence type="ECO:0000256" key="1">
    <source>
        <dbReference type="ARBA" id="ARBA00004496"/>
    </source>
</evidence>
<dbReference type="PANTHER" id="PTHR21060">
    <property type="entry name" value="ACETATE KINASE"/>
    <property type="match status" value="1"/>
</dbReference>
<gene>
    <name evidence="8" type="primary">buk2_18</name>
    <name evidence="8" type="ORF">SDC9_65914</name>
</gene>
<organism evidence="8">
    <name type="scientific">bioreactor metagenome</name>
    <dbReference type="NCBI Taxonomy" id="1076179"/>
    <lineage>
        <taxon>unclassified sequences</taxon>
        <taxon>metagenomes</taxon>
        <taxon>ecological metagenomes</taxon>
    </lineage>
</organism>
<dbReference type="GO" id="GO:0006083">
    <property type="term" value="P:acetate metabolic process"/>
    <property type="evidence" value="ECO:0007669"/>
    <property type="project" value="TreeGrafter"/>
</dbReference>
<dbReference type="SUPFAM" id="SSF53067">
    <property type="entry name" value="Actin-like ATPase domain"/>
    <property type="match status" value="2"/>
</dbReference>
<dbReference type="InterPro" id="IPR011245">
    <property type="entry name" value="Butyrate_kin"/>
</dbReference>
<comment type="subcellular location">
    <subcellularLocation>
        <location evidence="1">Cytoplasm</location>
    </subcellularLocation>
</comment>
<evidence type="ECO:0000313" key="8">
    <source>
        <dbReference type="EMBL" id="MPM19488.1"/>
    </source>
</evidence>
<dbReference type="EMBL" id="VSSQ01003187">
    <property type="protein sequence ID" value="MPM19488.1"/>
    <property type="molecule type" value="Genomic_DNA"/>
</dbReference>
<evidence type="ECO:0000256" key="3">
    <source>
        <dbReference type="ARBA" id="ARBA00022679"/>
    </source>
</evidence>
<comment type="caution">
    <text evidence="8">The sequence shown here is derived from an EMBL/GenBank/DDBJ whole genome shotgun (WGS) entry which is preliminary data.</text>
</comment>
<dbReference type="NCBIfam" id="NF002834">
    <property type="entry name" value="PRK03011.1-5"/>
    <property type="match status" value="1"/>
</dbReference>
<dbReference type="InterPro" id="IPR000890">
    <property type="entry name" value="Aliphatic_acid_kin_short-chain"/>
</dbReference>
<dbReference type="PIRSF" id="PIRSF036458">
    <property type="entry name" value="Butyrate_kin"/>
    <property type="match status" value="1"/>
</dbReference>
<dbReference type="Pfam" id="PF00871">
    <property type="entry name" value="Acetate_kinase"/>
    <property type="match status" value="1"/>
</dbReference>
<accession>A0A644XUP0</accession>
<dbReference type="CDD" id="cd24011">
    <property type="entry name" value="ASKHA_NBD_BK"/>
    <property type="match status" value="1"/>
</dbReference>
<dbReference type="PROSITE" id="PS01075">
    <property type="entry name" value="ACETATE_KINASE_1"/>
    <property type="match status" value="1"/>
</dbReference>
<dbReference type="InterPro" id="IPR023865">
    <property type="entry name" value="Aliphatic_acid_kinase_CS"/>
</dbReference>
<dbReference type="HAMAP" id="MF_00542">
    <property type="entry name" value="Butyrate_kinase"/>
    <property type="match status" value="1"/>
</dbReference>
<proteinExistence type="inferred from homology"/>
<dbReference type="AlphaFoldDB" id="A0A644XUP0"/>
<keyword evidence="5 8" id="KW-0418">Kinase</keyword>
<reference evidence="8" key="1">
    <citation type="submission" date="2019-08" db="EMBL/GenBank/DDBJ databases">
        <authorList>
            <person name="Kucharzyk K."/>
            <person name="Murdoch R.W."/>
            <person name="Higgins S."/>
            <person name="Loffler F."/>
        </authorList>
    </citation>
    <scope>NUCLEOTIDE SEQUENCE</scope>
</reference>
<dbReference type="GO" id="GO:0005737">
    <property type="term" value="C:cytoplasm"/>
    <property type="evidence" value="ECO:0007669"/>
    <property type="project" value="UniProtKB-SubCell"/>
</dbReference>